<protein>
    <submittedName>
        <fullName evidence="2">Uncharacterized protein</fullName>
    </submittedName>
</protein>
<evidence type="ECO:0000256" key="1">
    <source>
        <dbReference type="SAM" id="Phobius"/>
    </source>
</evidence>
<comment type="caution">
    <text evidence="2">The sequence shown here is derived from an EMBL/GenBank/DDBJ whole genome shotgun (WGS) entry which is preliminary data.</text>
</comment>
<dbReference type="EMBL" id="JACHNF010000001">
    <property type="protein sequence ID" value="MBB5982432.1"/>
    <property type="molecule type" value="Genomic_DNA"/>
</dbReference>
<name>A0A841DUZ1_9ACTN</name>
<organism evidence="2 3">
    <name type="scientific">Kribbella solani</name>
    <dbReference type="NCBI Taxonomy" id="236067"/>
    <lineage>
        <taxon>Bacteria</taxon>
        <taxon>Bacillati</taxon>
        <taxon>Actinomycetota</taxon>
        <taxon>Actinomycetes</taxon>
        <taxon>Propionibacteriales</taxon>
        <taxon>Kribbellaceae</taxon>
        <taxon>Kribbella</taxon>
    </lineage>
</organism>
<evidence type="ECO:0000313" key="2">
    <source>
        <dbReference type="EMBL" id="MBB5982432.1"/>
    </source>
</evidence>
<keyword evidence="1" id="KW-0472">Membrane</keyword>
<dbReference type="AlphaFoldDB" id="A0A841DUZ1"/>
<proteinExistence type="predicted"/>
<evidence type="ECO:0000313" key="3">
    <source>
        <dbReference type="Proteomes" id="UP000558997"/>
    </source>
</evidence>
<reference evidence="2 3" key="1">
    <citation type="submission" date="2020-08" db="EMBL/GenBank/DDBJ databases">
        <title>Sequencing the genomes of 1000 actinobacteria strains.</title>
        <authorList>
            <person name="Klenk H.-P."/>
        </authorList>
    </citation>
    <scope>NUCLEOTIDE SEQUENCE [LARGE SCALE GENOMIC DNA]</scope>
    <source>
        <strain evidence="2 3">DSM 17294</strain>
    </source>
</reference>
<keyword evidence="3" id="KW-1185">Reference proteome</keyword>
<keyword evidence="1" id="KW-0812">Transmembrane</keyword>
<accession>A0A841DUZ1</accession>
<sequence>MNTKPKRNVLPEPGSDEFIRAYRRMKRQEASLDFVVMWLMTTTCIMTAIVALWMLLIVAASKGA</sequence>
<dbReference type="RefSeq" id="WP_184839642.1">
    <property type="nucleotide sequence ID" value="NZ_BAAAVN010000008.1"/>
</dbReference>
<gene>
    <name evidence="2" type="ORF">HDA44_005773</name>
</gene>
<keyword evidence="1" id="KW-1133">Transmembrane helix</keyword>
<dbReference type="Proteomes" id="UP000558997">
    <property type="component" value="Unassembled WGS sequence"/>
</dbReference>
<feature type="transmembrane region" description="Helical" evidence="1">
    <location>
        <begin position="34"/>
        <end position="60"/>
    </location>
</feature>